<dbReference type="Proteomes" id="UP000001567">
    <property type="component" value="Chromosome"/>
</dbReference>
<evidence type="ECO:0000256" key="1">
    <source>
        <dbReference type="SAM" id="Phobius"/>
    </source>
</evidence>
<keyword evidence="1" id="KW-0472">Membrane</keyword>
<protein>
    <submittedName>
        <fullName evidence="2">Uncharacterized protein</fullName>
    </submittedName>
</protein>
<dbReference type="HOGENOM" id="CLU_917083_0_0_2"/>
<dbReference type="AlphaFoldDB" id="A4WIZ4"/>
<dbReference type="EMBL" id="CP000660">
    <property type="protein sequence ID" value="ABP50361.1"/>
    <property type="molecule type" value="Genomic_DNA"/>
</dbReference>
<keyword evidence="1" id="KW-1133">Transmembrane helix</keyword>
<name>A4WIZ4_PYRAR</name>
<gene>
    <name evidence="2" type="ordered locus">Pars_0775</name>
</gene>
<keyword evidence="1" id="KW-0812">Transmembrane</keyword>
<evidence type="ECO:0000313" key="2">
    <source>
        <dbReference type="EMBL" id="ABP50361.1"/>
    </source>
</evidence>
<sequence>MVMRPLLFILAVAVLLLAAPQVVYDFGGVVVNKTCYLVKTKDVPTVAKSVARVEVDKAAKMLPSARAFVEGLKELPGVYIRGDEILDEGALRRAKELGHDQVDIAIEVYIFGNKSLVDHVLRKASGLDVGLTVFYINATAPEYPGREKMTEMVIEWALRYSRIYGNRSYFLGFMFDAPLVVLIVINATDEEVDKVAAQMRTVVPCEYPMVYFASKFYYYPARERSTTSGALVVEQSPLEDFAVGNKPTVSLGEPPSSGVSDAEGAPAALSAERPSGSAGSVLLATLLVAVAALAAILYGAGGRKR</sequence>
<feature type="transmembrane region" description="Helical" evidence="1">
    <location>
        <begin position="281"/>
        <end position="300"/>
    </location>
</feature>
<dbReference type="STRING" id="340102.Pars_0775"/>
<evidence type="ECO:0000313" key="3">
    <source>
        <dbReference type="Proteomes" id="UP000001567"/>
    </source>
</evidence>
<organism evidence="2 3">
    <name type="scientific">Pyrobaculum arsenaticum (strain DSM 13514 / JCM 11321 / PZ6)</name>
    <dbReference type="NCBI Taxonomy" id="340102"/>
    <lineage>
        <taxon>Archaea</taxon>
        <taxon>Thermoproteota</taxon>
        <taxon>Thermoprotei</taxon>
        <taxon>Thermoproteales</taxon>
        <taxon>Thermoproteaceae</taxon>
        <taxon>Pyrobaculum</taxon>
    </lineage>
</organism>
<dbReference type="KEGG" id="pas:Pars_0775"/>
<reference evidence="2 3" key="1">
    <citation type="submission" date="2007-04" db="EMBL/GenBank/DDBJ databases">
        <title>Complete sequence of Pyrobaculum arsenaticum DSM 13514.</title>
        <authorList>
            <consortium name="US DOE Joint Genome Institute"/>
            <person name="Copeland A."/>
            <person name="Lucas S."/>
            <person name="Lapidus A."/>
            <person name="Barry K."/>
            <person name="Glavina del Rio T."/>
            <person name="Dalin E."/>
            <person name="Tice H."/>
            <person name="Pitluck S."/>
            <person name="Chain P."/>
            <person name="Malfatti S."/>
            <person name="Shin M."/>
            <person name="Vergez L."/>
            <person name="Schmutz J."/>
            <person name="Larimer F."/>
            <person name="Land M."/>
            <person name="Hauser L."/>
            <person name="Kyrpides N."/>
            <person name="Mikhailova N."/>
            <person name="Cozen A.E."/>
            <person name="Fitz-Gibbon S.T."/>
            <person name="House C.H."/>
            <person name="Saltikov C."/>
            <person name="Lowe T.M."/>
            <person name="Richardson P."/>
        </authorList>
    </citation>
    <scope>NUCLEOTIDE SEQUENCE [LARGE SCALE GENOMIC DNA]</scope>
    <source>
        <strain evidence="3">ATCC 700994 / DSM 13514 / JCM 11321 / PZ6</strain>
    </source>
</reference>
<proteinExistence type="predicted"/>
<accession>A4WIZ4</accession>